<gene>
    <name evidence="2" type="ORF">SAMN05216188_104366</name>
</gene>
<dbReference type="OrthoDB" id="581140at2"/>
<evidence type="ECO:0000313" key="2">
    <source>
        <dbReference type="EMBL" id="SEQ70129.1"/>
    </source>
</evidence>
<reference evidence="3" key="1">
    <citation type="submission" date="2016-10" db="EMBL/GenBank/DDBJ databases">
        <authorList>
            <person name="Varghese N."/>
            <person name="Submissions S."/>
        </authorList>
    </citation>
    <scope>NUCLEOTIDE SEQUENCE [LARGE SCALE GENOMIC DNA]</scope>
    <source>
        <strain evidence="3">CGMCC 4.3525</strain>
    </source>
</reference>
<protein>
    <recommendedName>
        <fullName evidence="4">DUF3500 domain-containing protein</fullName>
    </recommendedName>
</protein>
<feature type="region of interest" description="Disordered" evidence="1">
    <location>
        <begin position="185"/>
        <end position="211"/>
    </location>
</feature>
<dbReference type="RefSeq" id="WP_089951007.1">
    <property type="nucleotide sequence ID" value="NZ_FOFR01000004.1"/>
</dbReference>
<organism evidence="2 3">
    <name type="scientific">Lentzea xinjiangensis</name>
    <dbReference type="NCBI Taxonomy" id="402600"/>
    <lineage>
        <taxon>Bacteria</taxon>
        <taxon>Bacillati</taxon>
        <taxon>Actinomycetota</taxon>
        <taxon>Actinomycetes</taxon>
        <taxon>Pseudonocardiales</taxon>
        <taxon>Pseudonocardiaceae</taxon>
        <taxon>Lentzea</taxon>
    </lineage>
</organism>
<dbReference type="PANTHER" id="PTHR37489:SF1">
    <property type="entry name" value="DUF3500 DOMAIN-CONTAINING PROTEIN"/>
    <property type="match status" value="1"/>
</dbReference>
<sequence>MLHDVADATRRYLNLLDGDQRERGLRAVTDNDLRHSWSYTPGARPGLVLGDLRRDQRKAVHGMLATVLSPHAYAQAAAVMALEDVLDHREAGHRDRHSGDFWTLLFGTPGGDEPWGWRVEGHHLSVNVVVANGRVSATPFFLGANPARVTYRGRAVAQPLRLEEELARELLDRMGPTARRLAVVSDTAPHDIRSGNSPRTSPSEPVGVTPAQLGKPAGELLVDIVRFYFDRLAYELADEEFAQLDPERLHFSWEGSLRRGEGHYYRVQGPELLIEYDNTANEANHVHTVWRRHSGDFGDDLLAAHYETSRHTGARGVAQNG</sequence>
<dbReference type="EMBL" id="FOFR01000004">
    <property type="protein sequence ID" value="SEQ70129.1"/>
    <property type="molecule type" value="Genomic_DNA"/>
</dbReference>
<name>A0A1H9I6C5_9PSEU</name>
<proteinExistence type="predicted"/>
<evidence type="ECO:0000256" key="1">
    <source>
        <dbReference type="SAM" id="MobiDB-lite"/>
    </source>
</evidence>
<evidence type="ECO:0000313" key="3">
    <source>
        <dbReference type="Proteomes" id="UP000199352"/>
    </source>
</evidence>
<evidence type="ECO:0008006" key="4">
    <source>
        <dbReference type="Google" id="ProtNLM"/>
    </source>
</evidence>
<accession>A0A1H9I6C5</accession>
<dbReference type="InterPro" id="IPR021889">
    <property type="entry name" value="DUF3500"/>
</dbReference>
<dbReference type="Pfam" id="PF12006">
    <property type="entry name" value="DUF3500"/>
    <property type="match status" value="1"/>
</dbReference>
<dbReference type="Proteomes" id="UP000199352">
    <property type="component" value="Unassembled WGS sequence"/>
</dbReference>
<dbReference type="AlphaFoldDB" id="A0A1H9I6C5"/>
<feature type="compositionally biased region" description="Polar residues" evidence="1">
    <location>
        <begin position="194"/>
        <end position="203"/>
    </location>
</feature>
<dbReference type="STRING" id="402600.SAMN05216188_104366"/>
<keyword evidence="3" id="KW-1185">Reference proteome</keyword>
<dbReference type="PANTHER" id="PTHR37489">
    <property type="entry name" value="DUF3500 DOMAIN-CONTAINING PROTEIN"/>
    <property type="match status" value="1"/>
</dbReference>